<reference evidence="2" key="1">
    <citation type="submission" date="2020-03" db="EMBL/GenBank/DDBJ databases">
        <authorList>
            <person name="Chebbi M.A."/>
            <person name="Drezen J.M."/>
        </authorList>
    </citation>
    <scope>NUCLEOTIDE SEQUENCE</scope>
    <source>
        <tissue evidence="2">Whole body</tissue>
    </source>
</reference>
<name>A0A8J5QUS2_9HYME</name>
<dbReference type="AlphaFoldDB" id="A0A8J5QUS2"/>
<evidence type="ECO:0000313" key="2">
    <source>
        <dbReference type="EMBL" id="KAG8034315.1"/>
    </source>
</evidence>
<sequence>MPLINLLLYPKYLKFSKILLTEDYYGDLDLKSIRKSELLAGISGNGQSNAPKSQGKPRPTPSRPQPIQE</sequence>
<gene>
    <name evidence="2" type="ORF">G9C98_007391</name>
</gene>
<protein>
    <submittedName>
        <fullName evidence="2">Uncharacterized protein</fullName>
    </submittedName>
</protein>
<comment type="caution">
    <text evidence="2">The sequence shown here is derived from an EMBL/GenBank/DDBJ whole genome shotgun (WGS) entry which is preliminary data.</text>
</comment>
<dbReference type="EMBL" id="JAAOIC020000067">
    <property type="protein sequence ID" value="KAG8034315.1"/>
    <property type="molecule type" value="Genomic_DNA"/>
</dbReference>
<reference evidence="2" key="2">
    <citation type="submission" date="2021-04" db="EMBL/GenBank/DDBJ databases">
        <title>Genome-wide patterns of bracovirus chromosomal integration into multiple host tissues during parasitism.</title>
        <authorList>
            <person name="Chebbi M.A.C."/>
        </authorList>
    </citation>
    <scope>NUCLEOTIDE SEQUENCE</scope>
    <source>
        <tissue evidence="2">Whole body</tissue>
    </source>
</reference>
<feature type="compositionally biased region" description="Pro residues" evidence="1">
    <location>
        <begin position="58"/>
        <end position="69"/>
    </location>
</feature>
<dbReference type="Proteomes" id="UP000729913">
    <property type="component" value="Unassembled WGS sequence"/>
</dbReference>
<accession>A0A8J5QUS2</accession>
<keyword evidence="3" id="KW-1185">Reference proteome</keyword>
<feature type="region of interest" description="Disordered" evidence="1">
    <location>
        <begin position="42"/>
        <end position="69"/>
    </location>
</feature>
<proteinExistence type="predicted"/>
<dbReference type="OrthoDB" id="10511120at2759"/>
<organism evidence="2 3">
    <name type="scientific">Cotesia typhae</name>
    <dbReference type="NCBI Taxonomy" id="2053667"/>
    <lineage>
        <taxon>Eukaryota</taxon>
        <taxon>Metazoa</taxon>
        <taxon>Ecdysozoa</taxon>
        <taxon>Arthropoda</taxon>
        <taxon>Hexapoda</taxon>
        <taxon>Insecta</taxon>
        <taxon>Pterygota</taxon>
        <taxon>Neoptera</taxon>
        <taxon>Endopterygota</taxon>
        <taxon>Hymenoptera</taxon>
        <taxon>Apocrita</taxon>
        <taxon>Ichneumonoidea</taxon>
        <taxon>Braconidae</taxon>
        <taxon>Microgastrinae</taxon>
        <taxon>Cotesia</taxon>
    </lineage>
</organism>
<evidence type="ECO:0000256" key="1">
    <source>
        <dbReference type="SAM" id="MobiDB-lite"/>
    </source>
</evidence>
<evidence type="ECO:0000313" key="3">
    <source>
        <dbReference type="Proteomes" id="UP000729913"/>
    </source>
</evidence>